<keyword evidence="2" id="KW-0325">Glycoprotein</keyword>
<dbReference type="PANTHER" id="PTHR10680:SF28">
    <property type="entry name" value="SMP-30_GLUCONOLACTONASE_LRE-LIKE REGION DOMAIN-CONTAINING PROTEIN"/>
    <property type="match status" value="1"/>
</dbReference>
<dbReference type="Gene3D" id="2.120.10.30">
    <property type="entry name" value="TolB, C-terminal domain"/>
    <property type="match status" value="1"/>
</dbReference>
<dbReference type="InterPro" id="IPR011042">
    <property type="entry name" value="6-blade_b-propeller_TolB-like"/>
</dbReference>
<protein>
    <recommendedName>
        <fullName evidence="5">NHL repeat-containing protein</fullName>
    </recommendedName>
</protein>
<gene>
    <name evidence="3" type="ORF">BDD14_6336</name>
</gene>
<proteinExistence type="predicted"/>
<accession>A0A4V2G1L9</accession>
<dbReference type="RefSeq" id="WP_130425017.1">
    <property type="nucleotide sequence ID" value="NZ_SHKW01000007.1"/>
</dbReference>
<dbReference type="EMBL" id="SHKW01000007">
    <property type="protein sequence ID" value="RZU29726.1"/>
    <property type="molecule type" value="Genomic_DNA"/>
</dbReference>
<evidence type="ECO:0000313" key="3">
    <source>
        <dbReference type="EMBL" id="RZU29726.1"/>
    </source>
</evidence>
<dbReference type="AlphaFoldDB" id="A0A4V2G1L9"/>
<organism evidence="3 4">
    <name type="scientific">Edaphobacter modestus</name>
    <dbReference type="NCBI Taxonomy" id="388466"/>
    <lineage>
        <taxon>Bacteria</taxon>
        <taxon>Pseudomonadati</taxon>
        <taxon>Acidobacteriota</taxon>
        <taxon>Terriglobia</taxon>
        <taxon>Terriglobales</taxon>
        <taxon>Acidobacteriaceae</taxon>
        <taxon>Edaphobacter</taxon>
    </lineage>
</organism>
<keyword evidence="1" id="KW-0732">Signal</keyword>
<reference evidence="3 4" key="1">
    <citation type="submission" date="2019-02" db="EMBL/GenBank/DDBJ databases">
        <title>Genomic Encyclopedia of Archaeal and Bacterial Type Strains, Phase II (KMG-II): from individual species to whole genera.</title>
        <authorList>
            <person name="Goeker M."/>
        </authorList>
    </citation>
    <scope>NUCLEOTIDE SEQUENCE [LARGE SCALE GENOMIC DNA]</scope>
    <source>
        <strain evidence="3 4">DSM 18101</strain>
    </source>
</reference>
<evidence type="ECO:0008006" key="5">
    <source>
        <dbReference type="Google" id="ProtNLM"/>
    </source>
</evidence>
<evidence type="ECO:0000256" key="1">
    <source>
        <dbReference type="ARBA" id="ARBA00022729"/>
    </source>
</evidence>
<dbReference type="PANTHER" id="PTHR10680">
    <property type="entry name" value="PEPTIDYL-GLYCINE ALPHA-AMIDATING MONOOXYGENASE"/>
    <property type="match status" value="1"/>
</dbReference>
<dbReference type="OrthoDB" id="9799230at2"/>
<evidence type="ECO:0000256" key="2">
    <source>
        <dbReference type="ARBA" id="ARBA00023180"/>
    </source>
</evidence>
<comment type="caution">
    <text evidence="3">The sequence shown here is derived from an EMBL/GenBank/DDBJ whole genome shotgun (WGS) entry which is preliminary data.</text>
</comment>
<sequence length="357" mass="39063">MHPQMGSKGFMVNRRAFCSFGAASTLAVVTGGAKMQAQSKNASTNSARLSTGNGEWTYDLVPHWGMLPEGKKFGGTHGAITSDKDGNIYISTQSDTGIIVYSADGTLIRQIATDYPEVHSMQYTVEDGNEVIYTVVQKGTPKENWLFLKMKTDGSILQKITAPKEAGFKASNEWRITSAVPGPDGSIFIANGYGDSRIFRFDKQGNYKSSFAGKGDGDGLCNCSHGLAVDMRYDQPLLIVCDRENLRLSHFDFDGGFVGHVTQHMRRPCQVSFHGDNAIVSELQGRVTILDKNNVPVAFLGDNPDKSQWASYRLEPSSIGATVFSAAHGCYIDSNANIYVSDWNKTGRITKLERRSI</sequence>
<name>A0A4V2G1L9_9BACT</name>
<dbReference type="Proteomes" id="UP000292958">
    <property type="component" value="Unassembled WGS sequence"/>
</dbReference>
<dbReference type="GO" id="GO:0005576">
    <property type="term" value="C:extracellular region"/>
    <property type="evidence" value="ECO:0007669"/>
    <property type="project" value="TreeGrafter"/>
</dbReference>
<evidence type="ECO:0000313" key="4">
    <source>
        <dbReference type="Proteomes" id="UP000292958"/>
    </source>
</evidence>
<dbReference type="SUPFAM" id="SSF63829">
    <property type="entry name" value="Calcium-dependent phosphotriesterase"/>
    <property type="match status" value="1"/>
</dbReference>
<keyword evidence="4" id="KW-1185">Reference proteome</keyword>